<evidence type="ECO:0000256" key="1">
    <source>
        <dbReference type="ARBA" id="ARBA00000830"/>
    </source>
</evidence>
<evidence type="ECO:0000256" key="3">
    <source>
        <dbReference type="ARBA" id="ARBA00006171"/>
    </source>
</evidence>
<dbReference type="Gene3D" id="3.40.50.1000">
    <property type="entry name" value="HAD superfamily/HAD-like"/>
    <property type="match status" value="1"/>
</dbReference>
<dbReference type="PANTHER" id="PTHR43434">
    <property type="entry name" value="PHOSPHOGLYCOLATE PHOSPHATASE"/>
    <property type="match status" value="1"/>
</dbReference>
<dbReference type="RefSeq" id="WP_142834371.1">
    <property type="nucleotide sequence ID" value="NZ_VFSV01000011.1"/>
</dbReference>
<evidence type="ECO:0000313" key="5">
    <source>
        <dbReference type="EMBL" id="TRD21492.1"/>
    </source>
</evidence>
<dbReference type="GO" id="GO:0005829">
    <property type="term" value="C:cytosol"/>
    <property type="evidence" value="ECO:0007669"/>
    <property type="project" value="TreeGrafter"/>
</dbReference>
<dbReference type="InterPro" id="IPR006439">
    <property type="entry name" value="HAD-SF_hydro_IA"/>
</dbReference>
<dbReference type="NCBIfam" id="TIGR01509">
    <property type="entry name" value="HAD-SF-IA-v3"/>
    <property type="match status" value="1"/>
</dbReference>
<accession>A0A547Q523</accession>
<keyword evidence="5" id="KW-0378">Hydrolase</keyword>
<dbReference type="SFLD" id="SFLDG01129">
    <property type="entry name" value="C1.5:_HAD__Beta-PGM__Phosphata"/>
    <property type="match status" value="1"/>
</dbReference>
<dbReference type="SUPFAM" id="SSF56784">
    <property type="entry name" value="HAD-like"/>
    <property type="match status" value="1"/>
</dbReference>
<name>A0A547Q523_9RHOB</name>
<dbReference type="NCBIfam" id="TIGR01549">
    <property type="entry name" value="HAD-SF-IA-v1"/>
    <property type="match status" value="1"/>
</dbReference>
<comment type="caution">
    <text evidence="5">The sequence shown here is derived from an EMBL/GenBank/DDBJ whole genome shotgun (WGS) entry which is preliminary data.</text>
</comment>
<proteinExistence type="inferred from homology"/>
<gene>
    <name evidence="5" type="ORF">FEV53_08395</name>
</gene>
<dbReference type="SFLD" id="SFLDS00003">
    <property type="entry name" value="Haloacid_Dehalogenase"/>
    <property type="match status" value="1"/>
</dbReference>
<dbReference type="AlphaFoldDB" id="A0A547Q523"/>
<evidence type="ECO:0000256" key="2">
    <source>
        <dbReference type="ARBA" id="ARBA00004818"/>
    </source>
</evidence>
<dbReference type="GO" id="GO:0006281">
    <property type="term" value="P:DNA repair"/>
    <property type="evidence" value="ECO:0007669"/>
    <property type="project" value="TreeGrafter"/>
</dbReference>
<organism evidence="5 6">
    <name type="scientific">Palleronia caenipelagi</name>
    <dbReference type="NCBI Taxonomy" id="2489174"/>
    <lineage>
        <taxon>Bacteria</taxon>
        <taxon>Pseudomonadati</taxon>
        <taxon>Pseudomonadota</taxon>
        <taxon>Alphaproteobacteria</taxon>
        <taxon>Rhodobacterales</taxon>
        <taxon>Roseobacteraceae</taxon>
        <taxon>Palleronia</taxon>
    </lineage>
</organism>
<keyword evidence="6" id="KW-1185">Reference proteome</keyword>
<dbReference type="InterPro" id="IPR036412">
    <property type="entry name" value="HAD-like_sf"/>
</dbReference>
<dbReference type="EC" id="3.1.3.18" evidence="4"/>
<dbReference type="Proteomes" id="UP000318590">
    <property type="component" value="Unassembled WGS sequence"/>
</dbReference>
<dbReference type="InterPro" id="IPR050155">
    <property type="entry name" value="HAD-like_hydrolase_sf"/>
</dbReference>
<evidence type="ECO:0000256" key="4">
    <source>
        <dbReference type="ARBA" id="ARBA00013078"/>
    </source>
</evidence>
<dbReference type="PRINTS" id="PR00413">
    <property type="entry name" value="HADHALOGNASE"/>
</dbReference>
<comment type="similarity">
    <text evidence="3">Belongs to the HAD-like hydrolase superfamily. CbbY/CbbZ/Gph/YieH family.</text>
</comment>
<dbReference type="Pfam" id="PF00702">
    <property type="entry name" value="Hydrolase"/>
    <property type="match status" value="1"/>
</dbReference>
<dbReference type="Gene3D" id="1.10.150.240">
    <property type="entry name" value="Putative phosphatase, domain 2"/>
    <property type="match status" value="1"/>
</dbReference>
<evidence type="ECO:0000313" key="6">
    <source>
        <dbReference type="Proteomes" id="UP000318590"/>
    </source>
</evidence>
<dbReference type="PANTHER" id="PTHR43434:SF1">
    <property type="entry name" value="PHOSPHOGLYCOLATE PHOSPHATASE"/>
    <property type="match status" value="1"/>
</dbReference>
<protein>
    <recommendedName>
        <fullName evidence="4">phosphoglycolate phosphatase</fullName>
        <ecNumber evidence="4">3.1.3.18</ecNumber>
    </recommendedName>
</protein>
<dbReference type="EMBL" id="VFSV01000011">
    <property type="protein sequence ID" value="TRD21492.1"/>
    <property type="molecule type" value="Genomic_DNA"/>
</dbReference>
<comment type="pathway">
    <text evidence="2">Organic acid metabolism; glycolate biosynthesis; glycolate from 2-phosphoglycolate: step 1/1.</text>
</comment>
<dbReference type="InterPro" id="IPR023214">
    <property type="entry name" value="HAD_sf"/>
</dbReference>
<dbReference type="SFLD" id="SFLDG01135">
    <property type="entry name" value="C1.5.6:_HAD__Beta-PGM__Phospha"/>
    <property type="match status" value="1"/>
</dbReference>
<dbReference type="GO" id="GO:0008967">
    <property type="term" value="F:phosphoglycolate phosphatase activity"/>
    <property type="evidence" value="ECO:0007669"/>
    <property type="project" value="UniProtKB-EC"/>
</dbReference>
<comment type="catalytic activity">
    <reaction evidence="1">
        <text>2-phosphoglycolate + H2O = glycolate + phosphate</text>
        <dbReference type="Rhea" id="RHEA:14369"/>
        <dbReference type="ChEBI" id="CHEBI:15377"/>
        <dbReference type="ChEBI" id="CHEBI:29805"/>
        <dbReference type="ChEBI" id="CHEBI:43474"/>
        <dbReference type="ChEBI" id="CHEBI:58033"/>
        <dbReference type="EC" id="3.1.3.18"/>
    </reaction>
</comment>
<reference evidence="5 6" key="1">
    <citation type="submission" date="2019-06" db="EMBL/GenBank/DDBJ databases">
        <title>Paenimaribius caenipelagi gen. nov., sp. nov., isolated from a tidal flat.</title>
        <authorList>
            <person name="Yoon J.-H."/>
        </authorList>
    </citation>
    <scope>NUCLEOTIDE SEQUENCE [LARGE SCALE GENOMIC DNA]</scope>
    <source>
        <strain evidence="5 6">JBTF-M29</strain>
    </source>
</reference>
<dbReference type="OrthoDB" id="9793014at2"/>
<dbReference type="InterPro" id="IPR023198">
    <property type="entry name" value="PGP-like_dom2"/>
</dbReference>
<sequence length="220" mass="23161">MATVVFDLDGTLVDTAADLIAAANACFQSRGFGDLLDPVADSPIAFRGGRAMLTAGFARVEGPGAAEVEEDYPRLLAYYDAAIAVHSRPYPGAWEAVEELMRQGYRTAICTNKPEGLALKLMAELGRADLFPALVGADTMPVRKPDPEPLRESVRRAGGDPAQAILIGDTVTDVDTARAAGVPVVMVGFGPTGDAVRDLAPDAVLDHYAALPELVARLMP</sequence>